<evidence type="ECO:0000313" key="3">
    <source>
        <dbReference type="Proteomes" id="UP000321794"/>
    </source>
</evidence>
<keyword evidence="3" id="KW-1185">Reference proteome</keyword>
<dbReference type="Proteomes" id="UP000321794">
    <property type="component" value="Unassembled WGS sequence"/>
</dbReference>
<comment type="caution">
    <text evidence="2">The sequence shown here is derived from an EMBL/GenBank/DDBJ whole genome shotgun (WGS) entry which is preliminary data.</text>
</comment>
<dbReference type="EMBL" id="BJZK01000048">
    <property type="protein sequence ID" value="GEO73286.1"/>
    <property type="molecule type" value="Genomic_DNA"/>
</dbReference>
<feature type="region of interest" description="Disordered" evidence="1">
    <location>
        <begin position="1"/>
        <end position="26"/>
    </location>
</feature>
<evidence type="ECO:0000313" key="2">
    <source>
        <dbReference type="EMBL" id="GEO73286.1"/>
    </source>
</evidence>
<gene>
    <name evidence="2" type="ORF">LZY01_24540</name>
</gene>
<reference evidence="2 3" key="1">
    <citation type="submission" date="2019-07" db="EMBL/GenBank/DDBJ databases">
        <title>Whole genome shotgun sequence of Lactobacillus zymae NBRC 107157.</title>
        <authorList>
            <person name="Hosoyama A."/>
            <person name="Uohara A."/>
            <person name="Ohji S."/>
            <person name="Ichikawa N."/>
        </authorList>
    </citation>
    <scope>NUCLEOTIDE SEQUENCE [LARGE SCALE GENOMIC DNA]</scope>
    <source>
        <strain evidence="2 3">NBRC 107157</strain>
    </source>
</reference>
<sequence>MRVGTSEDMNYPVERLTSSAGHSVNDDERLSCDNNLGGNADFEFVPDGLTDRWGLF</sequence>
<evidence type="ECO:0000256" key="1">
    <source>
        <dbReference type="SAM" id="MobiDB-lite"/>
    </source>
</evidence>
<organism evidence="2 3">
    <name type="scientific">Levilactobacillus zymae</name>
    <dbReference type="NCBI Taxonomy" id="267363"/>
    <lineage>
        <taxon>Bacteria</taxon>
        <taxon>Bacillati</taxon>
        <taxon>Bacillota</taxon>
        <taxon>Bacilli</taxon>
        <taxon>Lactobacillales</taxon>
        <taxon>Lactobacillaceae</taxon>
        <taxon>Levilactobacillus</taxon>
    </lineage>
</organism>
<proteinExistence type="predicted"/>
<protein>
    <submittedName>
        <fullName evidence="2">Uncharacterized protein</fullName>
    </submittedName>
</protein>
<accession>A0ABQ0WZM4</accession>
<name>A0ABQ0WZM4_9LACO</name>